<gene>
    <name evidence="2" type="ORF">CBRE1094_LOCUS5098</name>
</gene>
<dbReference type="EMBL" id="HBGU01009242">
    <property type="protein sequence ID" value="CAD9410590.1"/>
    <property type="molecule type" value="Transcribed_RNA"/>
</dbReference>
<feature type="transmembrane region" description="Helical" evidence="1">
    <location>
        <begin position="64"/>
        <end position="85"/>
    </location>
</feature>
<dbReference type="GO" id="GO:0016287">
    <property type="term" value="F:glycerone-phosphate O-acyltransferase activity"/>
    <property type="evidence" value="ECO:0007669"/>
    <property type="project" value="TreeGrafter"/>
</dbReference>
<evidence type="ECO:0000256" key="1">
    <source>
        <dbReference type="SAM" id="Phobius"/>
    </source>
</evidence>
<name>A0A7S2BZ48_9EUKA</name>
<reference evidence="2" key="1">
    <citation type="submission" date="2021-01" db="EMBL/GenBank/DDBJ databases">
        <authorList>
            <person name="Corre E."/>
            <person name="Pelletier E."/>
            <person name="Niang G."/>
            <person name="Scheremetjew M."/>
            <person name="Finn R."/>
            <person name="Kale V."/>
            <person name="Holt S."/>
            <person name="Cochrane G."/>
            <person name="Meng A."/>
            <person name="Brown T."/>
            <person name="Cohen L."/>
        </authorList>
    </citation>
    <scope>NUCLEOTIDE SEQUENCE</scope>
    <source>
        <strain evidence="2">UTEX LB 985</strain>
    </source>
</reference>
<dbReference type="GO" id="GO:0008654">
    <property type="term" value="P:phospholipid biosynthetic process"/>
    <property type="evidence" value="ECO:0007669"/>
    <property type="project" value="TreeGrafter"/>
</dbReference>
<protein>
    <submittedName>
        <fullName evidence="2">Uncharacterized protein</fullName>
    </submittedName>
</protein>
<evidence type="ECO:0000313" key="2">
    <source>
        <dbReference type="EMBL" id="CAD9410590.1"/>
    </source>
</evidence>
<feature type="transmembrane region" description="Helical" evidence="1">
    <location>
        <begin position="91"/>
        <end position="116"/>
    </location>
</feature>
<sequence>MATIFTIGHMFVMLSISTLPSLILNGPVGIAALMWAKAKQRASLKHSSVKLSAHDVLLSEKMKFAIVGVPLLWLSYAAVLLGFTTMQTEDVLTLLMVAPVASYLGVISAESGMIALRDLRPIFMRLLHKPSAIEALKAEQLSLRRCVQEEIENLVKTDEVVRELYHQKGELCSADWERLRERSDDQHASPPTLT</sequence>
<dbReference type="GO" id="GO:0004366">
    <property type="term" value="F:glycerol-3-phosphate O-acyltransferase activity"/>
    <property type="evidence" value="ECO:0007669"/>
    <property type="project" value="TreeGrafter"/>
</dbReference>
<organism evidence="2">
    <name type="scientific">Haptolina brevifila</name>
    <dbReference type="NCBI Taxonomy" id="156173"/>
    <lineage>
        <taxon>Eukaryota</taxon>
        <taxon>Haptista</taxon>
        <taxon>Haptophyta</taxon>
        <taxon>Prymnesiophyceae</taxon>
        <taxon>Prymnesiales</taxon>
        <taxon>Prymnesiaceae</taxon>
        <taxon>Haptolina</taxon>
    </lineage>
</organism>
<dbReference type="InterPro" id="IPR052744">
    <property type="entry name" value="GPAT/DAPAT"/>
</dbReference>
<feature type="transmembrane region" description="Helical" evidence="1">
    <location>
        <begin position="12"/>
        <end position="36"/>
    </location>
</feature>
<dbReference type="AlphaFoldDB" id="A0A7S2BZ48"/>
<proteinExistence type="predicted"/>
<accession>A0A7S2BZ48</accession>
<keyword evidence="1" id="KW-1133">Transmembrane helix</keyword>
<dbReference type="PANTHER" id="PTHR31605:SF0">
    <property type="entry name" value="GLYCEROL-3-PHOSPHATE O-ACYLTRANSFERASE 1"/>
    <property type="match status" value="1"/>
</dbReference>
<keyword evidence="1" id="KW-0812">Transmembrane</keyword>
<dbReference type="PANTHER" id="PTHR31605">
    <property type="entry name" value="GLYCEROL-3-PHOSPHATE O-ACYLTRANSFERASE 1"/>
    <property type="match status" value="1"/>
</dbReference>
<keyword evidence="1" id="KW-0472">Membrane</keyword>